<keyword evidence="7 8" id="KW-0326">Glycosidase</keyword>
<evidence type="ECO:0000313" key="11">
    <source>
        <dbReference type="Proteomes" id="UP001320119"/>
    </source>
</evidence>
<evidence type="ECO:0000259" key="9">
    <source>
        <dbReference type="Pfam" id="PF17801"/>
    </source>
</evidence>
<feature type="domain" description="Alpha galactosidase C-terminal" evidence="9">
    <location>
        <begin position="327"/>
        <end position="401"/>
    </location>
</feature>
<dbReference type="FunFam" id="3.20.20.70:FF:000202">
    <property type="entry name" value="Alpha-galactosidase"/>
    <property type="match status" value="1"/>
</dbReference>
<dbReference type="InterPro" id="IPR013780">
    <property type="entry name" value="Glyco_hydro_b"/>
</dbReference>
<dbReference type="PANTHER" id="PTHR11452:SF75">
    <property type="entry name" value="ALPHA-GALACTOSIDASE MEL1"/>
    <property type="match status" value="1"/>
</dbReference>
<accession>A0AAN1WE52</accession>
<dbReference type="PANTHER" id="PTHR11452">
    <property type="entry name" value="ALPHA-GALACTOSIDASE/ALPHA-N-ACETYLGALACTOSAMINIDASE"/>
    <property type="match status" value="1"/>
</dbReference>
<keyword evidence="11" id="KW-1185">Reference proteome</keyword>
<comment type="similarity">
    <text evidence="2 8">Belongs to the glycosyl hydrolase 27 family.</text>
</comment>
<dbReference type="GO" id="GO:0016052">
    <property type="term" value="P:carbohydrate catabolic process"/>
    <property type="evidence" value="ECO:0007669"/>
    <property type="project" value="UniProtKB-ARBA"/>
</dbReference>
<dbReference type="InterPro" id="IPR002241">
    <property type="entry name" value="Glyco_hydro_27"/>
</dbReference>
<evidence type="ECO:0000256" key="8">
    <source>
        <dbReference type="RuleBase" id="RU361168"/>
    </source>
</evidence>
<evidence type="ECO:0000256" key="7">
    <source>
        <dbReference type="ARBA" id="ARBA00023295"/>
    </source>
</evidence>
<name>A0AAN1WE52_9GAMM</name>
<dbReference type="Gene3D" id="3.20.20.70">
    <property type="entry name" value="Aldolase class I"/>
    <property type="match status" value="1"/>
</dbReference>
<gene>
    <name evidence="10" type="ORF">MARGE09_P0120</name>
</gene>
<dbReference type="InterPro" id="IPR013785">
    <property type="entry name" value="Aldolase_TIM"/>
</dbReference>
<dbReference type="EC" id="3.2.1.22" evidence="3 8"/>
<comment type="catalytic activity">
    <reaction evidence="1 8">
        <text>Hydrolysis of terminal, non-reducing alpha-D-galactose residues in alpha-D-galactosides, including galactose oligosaccharides, galactomannans and galactolipids.</text>
        <dbReference type="EC" id="3.2.1.22"/>
    </reaction>
</comment>
<dbReference type="PROSITE" id="PS00512">
    <property type="entry name" value="ALPHA_GALACTOSIDASE"/>
    <property type="match status" value="1"/>
</dbReference>
<dbReference type="InterPro" id="IPR041233">
    <property type="entry name" value="Melibiase_C"/>
</dbReference>
<dbReference type="KEGG" id="marq:MARGE09_P0120"/>
<evidence type="ECO:0000256" key="2">
    <source>
        <dbReference type="ARBA" id="ARBA00009743"/>
    </source>
</evidence>
<proteinExistence type="inferred from homology"/>
<dbReference type="RefSeq" id="WP_236985423.1">
    <property type="nucleotide sequence ID" value="NZ_AP023086.1"/>
</dbReference>
<dbReference type="CDD" id="cd14792">
    <property type="entry name" value="GH27"/>
    <property type="match status" value="1"/>
</dbReference>
<evidence type="ECO:0000256" key="6">
    <source>
        <dbReference type="ARBA" id="ARBA00023157"/>
    </source>
</evidence>
<organism evidence="10 11">
    <name type="scientific">Marinagarivorans cellulosilyticus</name>
    <dbReference type="NCBI Taxonomy" id="2721545"/>
    <lineage>
        <taxon>Bacteria</taxon>
        <taxon>Pseudomonadati</taxon>
        <taxon>Pseudomonadota</taxon>
        <taxon>Gammaproteobacteria</taxon>
        <taxon>Cellvibrionales</taxon>
        <taxon>Cellvibrionaceae</taxon>
        <taxon>Marinagarivorans</taxon>
    </lineage>
</organism>
<reference evidence="10 11" key="1">
    <citation type="journal article" date="2022" name="IScience">
        <title>An ultrasensitive nanofiber-based assay for enzymatic hydrolysis and deep-sea microbial degradation of cellulose.</title>
        <authorList>
            <person name="Tsudome M."/>
            <person name="Tachioka M."/>
            <person name="Miyazaki M."/>
            <person name="Uchimura K."/>
            <person name="Tsuda M."/>
            <person name="Takaki Y."/>
            <person name="Deguchi S."/>
        </authorList>
    </citation>
    <scope>NUCLEOTIDE SEQUENCE [LARGE SCALE GENOMIC DNA]</scope>
    <source>
        <strain evidence="10 11">GE09</strain>
    </source>
</reference>
<dbReference type="Gene3D" id="2.60.40.1180">
    <property type="entry name" value="Golgi alpha-mannosidase II"/>
    <property type="match status" value="1"/>
</dbReference>
<keyword evidence="6 8" id="KW-1015">Disulfide bond</keyword>
<evidence type="ECO:0000313" key="10">
    <source>
        <dbReference type="EMBL" id="BCD95921.1"/>
    </source>
</evidence>
<sequence length="407" mass="45867">MRNVQKWILGLCFGWALAVNAFALKFDGLAQTPPMGWNSWNTFECQVSESLIKETADAMVSNGMMAAGYEYVVIDDCWALRERDVNGYLVPDPQKFPNGMKALADYIHSKGLKLGIYGDAGKTTCAGYPGSQGHEYQDARTFAAWGIDFLKYDWCATGTRNAQEAYTTMRDALYAAKRPVVFSICEWGDNQPWEWAQDIGHLWRISGDIYDCWNCSQEWSHGFKTILDRYHNLKPSVVGQDGMGQYSGPGHWNDADMLEVGNPGLTMAENRSHFTMWAMINSPLIAGNDLRSMNAEVTKILTHKPVIALNQDADGIAAWRFKIQPQQYEIWIKPLTQGRWAVAVLNIADSAQKISIEWPRMERAIRGEFTIKNLWSGKNEGTTAKTLTRKVGSHDVLVLELKPVKKH</sequence>
<dbReference type="EMBL" id="AP023086">
    <property type="protein sequence ID" value="BCD95921.1"/>
    <property type="molecule type" value="Genomic_DNA"/>
</dbReference>
<dbReference type="Proteomes" id="UP001320119">
    <property type="component" value="Chromosome"/>
</dbReference>
<dbReference type="Pfam" id="PF16499">
    <property type="entry name" value="Melibiase_2"/>
    <property type="match status" value="1"/>
</dbReference>
<dbReference type="GO" id="GO:0004557">
    <property type="term" value="F:alpha-galactosidase activity"/>
    <property type="evidence" value="ECO:0007669"/>
    <property type="project" value="UniProtKB-EC"/>
</dbReference>
<dbReference type="PRINTS" id="PR00740">
    <property type="entry name" value="GLHYDRLASE27"/>
</dbReference>
<keyword evidence="4" id="KW-0732">Signal</keyword>
<evidence type="ECO:0000256" key="4">
    <source>
        <dbReference type="ARBA" id="ARBA00022729"/>
    </source>
</evidence>
<dbReference type="InterPro" id="IPR000111">
    <property type="entry name" value="Glyco_hydro_27/36_CS"/>
</dbReference>
<dbReference type="SUPFAM" id="SSF51445">
    <property type="entry name" value="(Trans)glycosidases"/>
    <property type="match status" value="1"/>
</dbReference>
<evidence type="ECO:0000256" key="3">
    <source>
        <dbReference type="ARBA" id="ARBA00012755"/>
    </source>
</evidence>
<dbReference type="InterPro" id="IPR017853">
    <property type="entry name" value="GH"/>
</dbReference>
<keyword evidence="5 8" id="KW-0378">Hydrolase</keyword>
<evidence type="ECO:0000256" key="5">
    <source>
        <dbReference type="ARBA" id="ARBA00022801"/>
    </source>
</evidence>
<evidence type="ECO:0000256" key="1">
    <source>
        <dbReference type="ARBA" id="ARBA00001255"/>
    </source>
</evidence>
<dbReference type="SUPFAM" id="SSF51011">
    <property type="entry name" value="Glycosyl hydrolase domain"/>
    <property type="match status" value="1"/>
</dbReference>
<protein>
    <recommendedName>
        <fullName evidence="3 8">Alpha-galactosidase</fullName>
        <ecNumber evidence="3 8">3.2.1.22</ecNumber>
    </recommendedName>
    <alternativeName>
        <fullName evidence="8">Melibiase</fullName>
    </alternativeName>
</protein>
<dbReference type="AlphaFoldDB" id="A0AAN1WE52"/>
<dbReference type="Pfam" id="PF17801">
    <property type="entry name" value="Melibiase_C"/>
    <property type="match status" value="1"/>
</dbReference>